<keyword evidence="1" id="KW-0732">Signal</keyword>
<evidence type="ECO:0000313" key="4">
    <source>
        <dbReference type="Proteomes" id="UP000051160"/>
    </source>
</evidence>
<dbReference type="Pfam" id="PF13457">
    <property type="entry name" value="GW"/>
    <property type="match status" value="1"/>
</dbReference>
<gene>
    <name evidence="3" type="ORF">FD04_GL000638</name>
</gene>
<dbReference type="AlphaFoldDB" id="A0A0R1LTA2"/>
<feature type="domain" description="GW" evidence="2">
    <location>
        <begin position="115"/>
        <end position="191"/>
    </location>
</feature>
<dbReference type="STRING" id="1423776.FD04_GL000638"/>
<comment type="caution">
    <text evidence="3">The sequence shown here is derived from an EMBL/GenBank/DDBJ whole genome shotgun (WGS) entry which is preliminary data.</text>
</comment>
<name>A0A0R1LTA2_9LACO</name>
<organism evidence="3 4">
    <name type="scientific">Secundilactobacillus odoratitofui DSM 19909 = JCM 15043</name>
    <dbReference type="NCBI Taxonomy" id="1423776"/>
    <lineage>
        <taxon>Bacteria</taxon>
        <taxon>Bacillati</taxon>
        <taxon>Bacillota</taxon>
        <taxon>Bacilli</taxon>
        <taxon>Lactobacillales</taxon>
        <taxon>Lactobacillaceae</taxon>
        <taxon>Secundilactobacillus</taxon>
    </lineage>
</organism>
<dbReference type="Gene3D" id="2.30.30.170">
    <property type="match status" value="1"/>
</dbReference>
<dbReference type="SUPFAM" id="SSF82057">
    <property type="entry name" value="Prokaryotic SH3-related domain"/>
    <property type="match status" value="1"/>
</dbReference>
<proteinExistence type="predicted"/>
<protein>
    <recommendedName>
        <fullName evidence="2">GW domain-containing protein</fullName>
    </recommendedName>
</protein>
<sequence>MLLALGLLAGGMMGQRAAEASQSNTAYVVKTARTKAYHFKKTMTYTGRLKSTKALYVKVKRVRYRNQTYLGLKRIVNQSKLKNIGNVVPLPVPKNPIPLIYVRQSSVKKVKTVLSQRRVKKTAYTLQNTKHNFWQSPIDTRAANNEVRFARDHVTQTLYVTETMTTRHGHYAKVQTAAGKSLGWIYQAALQKGSYVKPMTLLLKGNQLDQYYWTNNDYGDFKIASLSEQGTLKTLMIQNTNGTATVLHLNDGKLTYSQLPLNRKLTAEKTLTAKYHYGNVTKVRYLAKLQVIRLSITLASLEHYEGESFDGDVKVKVGTGSPFEIQEPVLSWIA</sequence>
<evidence type="ECO:0000313" key="3">
    <source>
        <dbReference type="EMBL" id="KRK98893.1"/>
    </source>
</evidence>
<dbReference type="Proteomes" id="UP000051160">
    <property type="component" value="Unassembled WGS sequence"/>
</dbReference>
<keyword evidence="4" id="KW-1185">Reference proteome</keyword>
<accession>A0A0R1LTA2</accession>
<dbReference type="InterPro" id="IPR025987">
    <property type="entry name" value="GW_dom"/>
</dbReference>
<evidence type="ECO:0000259" key="2">
    <source>
        <dbReference type="Pfam" id="PF13457"/>
    </source>
</evidence>
<reference evidence="3 4" key="1">
    <citation type="journal article" date="2015" name="Genome Announc.">
        <title>Expanding the biotechnology potential of lactobacilli through comparative genomics of 213 strains and associated genera.</title>
        <authorList>
            <person name="Sun Z."/>
            <person name="Harris H.M."/>
            <person name="McCann A."/>
            <person name="Guo C."/>
            <person name="Argimon S."/>
            <person name="Zhang W."/>
            <person name="Yang X."/>
            <person name="Jeffery I.B."/>
            <person name="Cooney J.C."/>
            <person name="Kagawa T.F."/>
            <person name="Liu W."/>
            <person name="Song Y."/>
            <person name="Salvetti E."/>
            <person name="Wrobel A."/>
            <person name="Rasinkangas P."/>
            <person name="Parkhill J."/>
            <person name="Rea M.C."/>
            <person name="O'Sullivan O."/>
            <person name="Ritari J."/>
            <person name="Douillard F.P."/>
            <person name="Paul Ross R."/>
            <person name="Yang R."/>
            <person name="Briner A.E."/>
            <person name="Felis G.E."/>
            <person name="de Vos W.M."/>
            <person name="Barrangou R."/>
            <person name="Klaenhammer T.R."/>
            <person name="Caufield P.W."/>
            <person name="Cui Y."/>
            <person name="Zhang H."/>
            <person name="O'Toole P.W."/>
        </authorList>
    </citation>
    <scope>NUCLEOTIDE SEQUENCE [LARGE SCALE GENOMIC DNA]</scope>
    <source>
        <strain evidence="3 4">DSM 19909</strain>
    </source>
</reference>
<dbReference type="InterPro" id="IPR038200">
    <property type="entry name" value="GW_dom_sf"/>
</dbReference>
<dbReference type="PATRIC" id="fig|1423776.4.peg.641"/>
<evidence type="ECO:0000256" key="1">
    <source>
        <dbReference type="ARBA" id="ARBA00022729"/>
    </source>
</evidence>
<dbReference type="EMBL" id="AZEE01000027">
    <property type="protein sequence ID" value="KRK98893.1"/>
    <property type="molecule type" value="Genomic_DNA"/>
</dbReference>